<sequence>MFLRKATYVNMHGKTYEFGFCNVKTCIICMGLRIQHVKSTGYTSYPYGIATLSCTVRQQEKSCKARAARIARPESHLARALGVY</sequence>
<name>A0A3P7EY89_WUCBA</name>
<evidence type="ECO:0000313" key="1">
    <source>
        <dbReference type="EMBL" id="VDM21574.1"/>
    </source>
</evidence>
<dbReference type="InParanoid" id="A0A3P7EY89"/>
<dbReference type="Proteomes" id="UP000270924">
    <property type="component" value="Unassembled WGS sequence"/>
</dbReference>
<gene>
    <name evidence="1" type="ORF">WBA_LOCUS12014</name>
</gene>
<proteinExistence type="predicted"/>
<dbReference type="AlphaFoldDB" id="A0A3P7EY89"/>
<reference evidence="1 2" key="1">
    <citation type="submission" date="2018-11" db="EMBL/GenBank/DDBJ databases">
        <authorList>
            <consortium name="Pathogen Informatics"/>
        </authorList>
    </citation>
    <scope>NUCLEOTIDE SEQUENCE [LARGE SCALE GENOMIC DNA]</scope>
</reference>
<dbReference type="EMBL" id="UYWW01012560">
    <property type="protein sequence ID" value="VDM21574.1"/>
    <property type="molecule type" value="Genomic_DNA"/>
</dbReference>
<organism evidence="1 2">
    <name type="scientific">Wuchereria bancrofti</name>
    <dbReference type="NCBI Taxonomy" id="6293"/>
    <lineage>
        <taxon>Eukaryota</taxon>
        <taxon>Metazoa</taxon>
        <taxon>Ecdysozoa</taxon>
        <taxon>Nematoda</taxon>
        <taxon>Chromadorea</taxon>
        <taxon>Rhabditida</taxon>
        <taxon>Spirurina</taxon>
        <taxon>Spiruromorpha</taxon>
        <taxon>Filarioidea</taxon>
        <taxon>Onchocercidae</taxon>
        <taxon>Wuchereria</taxon>
    </lineage>
</organism>
<keyword evidence="2" id="KW-1185">Reference proteome</keyword>
<accession>A0A3P7EY89</accession>
<protein>
    <submittedName>
        <fullName evidence="1">Uncharacterized protein</fullName>
    </submittedName>
</protein>
<evidence type="ECO:0000313" key="2">
    <source>
        <dbReference type="Proteomes" id="UP000270924"/>
    </source>
</evidence>